<dbReference type="InterPro" id="IPR002220">
    <property type="entry name" value="DapA-like"/>
</dbReference>
<dbReference type="SMART" id="SM01130">
    <property type="entry name" value="DHDPS"/>
    <property type="match status" value="1"/>
</dbReference>
<dbReference type="PROSITE" id="PS00666">
    <property type="entry name" value="DHDPS_2"/>
    <property type="match status" value="1"/>
</dbReference>
<protein>
    <submittedName>
        <fullName evidence="4">Dihydrodipicolinate synthase family protein</fullName>
    </submittedName>
</protein>
<dbReference type="RefSeq" id="WP_218213063.1">
    <property type="nucleotide sequence ID" value="NZ_JABBNQ010000004.1"/>
</dbReference>
<dbReference type="GO" id="GO:0044281">
    <property type="term" value="P:small molecule metabolic process"/>
    <property type="evidence" value="ECO:0007669"/>
    <property type="project" value="UniProtKB-ARBA"/>
</dbReference>
<evidence type="ECO:0000313" key="5">
    <source>
        <dbReference type="Proteomes" id="UP001253851"/>
    </source>
</evidence>
<organism evidence="4 5">
    <name type="scientific">Enterococcus casseliflavus</name>
    <name type="common">Enterococcus flavescens</name>
    <dbReference type="NCBI Taxonomy" id="37734"/>
    <lineage>
        <taxon>Bacteria</taxon>
        <taxon>Bacillati</taxon>
        <taxon>Bacillota</taxon>
        <taxon>Bacilli</taxon>
        <taxon>Lactobacillales</taxon>
        <taxon>Enterococcaceae</taxon>
        <taxon>Enterococcus</taxon>
    </lineage>
</organism>
<dbReference type="Pfam" id="PF00701">
    <property type="entry name" value="DHDPS"/>
    <property type="match status" value="1"/>
</dbReference>
<dbReference type="InterPro" id="IPR020625">
    <property type="entry name" value="Schiff_base-form_aldolases_AS"/>
</dbReference>
<evidence type="ECO:0000313" key="4">
    <source>
        <dbReference type="EMBL" id="MDT2981449.1"/>
    </source>
</evidence>
<dbReference type="PANTHER" id="PTHR12128">
    <property type="entry name" value="DIHYDRODIPICOLINATE SYNTHASE"/>
    <property type="match status" value="1"/>
</dbReference>
<evidence type="ECO:0000256" key="1">
    <source>
        <dbReference type="ARBA" id="ARBA00007592"/>
    </source>
</evidence>
<accession>A0ABD5FIC4</accession>
<dbReference type="CDD" id="cd00408">
    <property type="entry name" value="DHDPS-like"/>
    <property type="match status" value="1"/>
</dbReference>
<name>A0ABD5FIC4_ENTCA</name>
<evidence type="ECO:0000256" key="3">
    <source>
        <dbReference type="PIRNR" id="PIRNR001365"/>
    </source>
</evidence>
<dbReference type="AlphaFoldDB" id="A0ABD5FIC4"/>
<evidence type="ECO:0000256" key="2">
    <source>
        <dbReference type="ARBA" id="ARBA00023239"/>
    </source>
</evidence>
<comment type="similarity">
    <text evidence="1 3">Belongs to the DapA family.</text>
</comment>
<dbReference type="PIRSF" id="PIRSF001365">
    <property type="entry name" value="DHDPS"/>
    <property type="match status" value="1"/>
</dbReference>
<keyword evidence="2 3" id="KW-0456">Lyase</keyword>
<dbReference type="EMBL" id="JARQDZ010000001">
    <property type="protein sequence ID" value="MDT2981449.1"/>
    <property type="molecule type" value="Genomic_DNA"/>
</dbReference>
<dbReference type="PANTHER" id="PTHR12128:SF66">
    <property type="entry name" value="4-HYDROXY-2-OXOGLUTARATE ALDOLASE, MITOCHONDRIAL"/>
    <property type="match status" value="1"/>
</dbReference>
<gene>
    <name evidence="4" type="ORF">P7I34_02160</name>
</gene>
<dbReference type="Proteomes" id="UP001253851">
    <property type="component" value="Unassembled WGS sequence"/>
</dbReference>
<comment type="caution">
    <text evidence="4">The sequence shown here is derived from an EMBL/GenBank/DDBJ whole genome shotgun (WGS) entry which is preliminary data.</text>
</comment>
<proteinExistence type="inferred from homology"/>
<reference evidence="4 5" key="1">
    <citation type="submission" date="2023-03" db="EMBL/GenBank/DDBJ databases">
        <authorList>
            <person name="Shen W."/>
            <person name="Cai J."/>
        </authorList>
    </citation>
    <scope>NUCLEOTIDE SEQUENCE [LARGE SCALE GENOMIC DNA]</scope>
    <source>
        <strain evidence="4 5">B516</strain>
    </source>
</reference>
<sequence>MTSLNHSLHVAVPTAFDHAERLDTKRTIAHILQLQKQGIKSVLVCGSTGEQHSLTLTEKKQLLHALAQETSWAADFEVLFGLAGIVFHETLALAEAISKNPRIDGVVLGFPPYLCLTQKEAVLYAQGLIHTCEKPVILYNNPRRTGFDLSAECLLTLIADSRVIGLKEAGRKERVPQLKTKMAADFRFYAGGEADLAEKVALGFNGLSSMAGNLCPKEIQVIWQGLLKGDATISTSNEWQKMEQAAAGDPTNTISYLPWLKQQITIDGQPFGFCRQPLSLATIDRFGTGSIPPHLAHERQENQTNED</sequence>
<dbReference type="GO" id="GO:0016829">
    <property type="term" value="F:lyase activity"/>
    <property type="evidence" value="ECO:0007669"/>
    <property type="project" value="UniProtKB-KW"/>
</dbReference>